<protein>
    <submittedName>
        <fullName evidence="1">Uncharacterized protein</fullName>
    </submittedName>
</protein>
<dbReference type="RefSeq" id="WP_183417016.1">
    <property type="nucleotide sequence ID" value="NZ_JACHXA010000007.1"/>
</dbReference>
<keyword evidence="2" id="KW-1185">Reference proteome</keyword>
<name>A0A839SYT2_9PROT</name>
<sequence length="121" mass="13090">MQARYFVIPFALAILVGMTPYKAKAESAWQKPEVKQCDMGPGDECNLEVTCPADKPYVSSGGGGMPSAEPKVNSVGITMNLPVSENTWRVRWKNLSPDQSAQAKVAVRVKCSDDAAEAGWK</sequence>
<dbReference type="EMBL" id="JACHXA010000007">
    <property type="protein sequence ID" value="MBB3066195.1"/>
    <property type="molecule type" value="Genomic_DNA"/>
</dbReference>
<evidence type="ECO:0000313" key="1">
    <source>
        <dbReference type="EMBL" id="MBB3066195.1"/>
    </source>
</evidence>
<reference evidence="1 2" key="1">
    <citation type="submission" date="2020-08" db="EMBL/GenBank/DDBJ databases">
        <title>Genomic Encyclopedia of Type Strains, Phase III (KMG-III): the genomes of soil and plant-associated and newly described type strains.</title>
        <authorList>
            <person name="Whitman W."/>
        </authorList>
    </citation>
    <scope>NUCLEOTIDE SEQUENCE [LARGE SCALE GENOMIC DNA]</scope>
    <source>
        <strain evidence="1 2">CECT 8803</strain>
    </source>
</reference>
<dbReference type="AlphaFoldDB" id="A0A839SYT2"/>
<proteinExistence type="predicted"/>
<comment type="caution">
    <text evidence="1">The sequence shown here is derived from an EMBL/GenBank/DDBJ whole genome shotgun (WGS) entry which is preliminary data.</text>
</comment>
<organism evidence="1 2">
    <name type="scientific">Limibacillus halophilus</name>
    <dbReference type="NCBI Taxonomy" id="1579333"/>
    <lineage>
        <taxon>Bacteria</taxon>
        <taxon>Pseudomonadati</taxon>
        <taxon>Pseudomonadota</taxon>
        <taxon>Alphaproteobacteria</taxon>
        <taxon>Rhodospirillales</taxon>
        <taxon>Rhodovibrionaceae</taxon>
        <taxon>Limibacillus</taxon>
    </lineage>
</organism>
<evidence type="ECO:0000313" key="2">
    <source>
        <dbReference type="Proteomes" id="UP000581135"/>
    </source>
</evidence>
<gene>
    <name evidence="1" type="ORF">FHR98_002500</name>
</gene>
<accession>A0A839SYT2</accession>
<dbReference type="Proteomes" id="UP000581135">
    <property type="component" value="Unassembled WGS sequence"/>
</dbReference>